<gene>
    <name evidence="6" type="ORF">METZ01_LOCUS414143</name>
</gene>
<dbReference type="Gene3D" id="1.10.3720.10">
    <property type="entry name" value="MetI-like"/>
    <property type="match status" value="1"/>
</dbReference>
<reference evidence="6" key="1">
    <citation type="submission" date="2018-05" db="EMBL/GenBank/DDBJ databases">
        <authorList>
            <person name="Lanie J.A."/>
            <person name="Ng W.-L."/>
            <person name="Kazmierczak K.M."/>
            <person name="Andrzejewski T.M."/>
            <person name="Davidsen T.M."/>
            <person name="Wayne K.J."/>
            <person name="Tettelin H."/>
            <person name="Glass J.I."/>
            <person name="Rusch D."/>
            <person name="Podicherti R."/>
            <person name="Tsui H.-C.T."/>
            <person name="Winkler M.E."/>
        </authorList>
    </citation>
    <scope>NUCLEOTIDE SEQUENCE</scope>
</reference>
<protein>
    <recommendedName>
        <fullName evidence="7">ABC transmembrane type-1 domain-containing protein</fullName>
    </recommendedName>
</protein>
<feature type="transmembrane region" description="Helical" evidence="5">
    <location>
        <begin position="67"/>
        <end position="88"/>
    </location>
</feature>
<keyword evidence="3 5" id="KW-1133">Transmembrane helix</keyword>
<evidence type="ECO:0008006" key="7">
    <source>
        <dbReference type="Google" id="ProtNLM"/>
    </source>
</evidence>
<evidence type="ECO:0000256" key="5">
    <source>
        <dbReference type="SAM" id="Phobius"/>
    </source>
</evidence>
<feature type="transmembrane region" description="Helical" evidence="5">
    <location>
        <begin position="7"/>
        <end position="26"/>
    </location>
</feature>
<accession>A0A382WRK5</accession>
<evidence type="ECO:0000256" key="1">
    <source>
        <dbReference type="ARBA" id="ARBA00004141"/>
    </source>
</evidence>
<evidence type="ECO:0000256" key="4">
    <source>
        <dbReference type="ARBA" id="ARBA00023136"/>
    </source>
</evidence>
<proteinExistence type="predicted"/>
<keyword evidence="4 5" id="KW-0472">Membrane</keyword>
<feature type="non-terminal residue" evidence="6">
    <location>
        <position position="96"/>
    </location>
</feature>
<keyword evidence="2 5" id="KW-0812">Transmembrane</keyword>
<name>A0A382WRK5_9ZZZZ</name>
<dbReference type="GO" id="GO:0016020">
    <property type="term" value="C:membrane"/>
    <property type="evidence" value="ECO:0007669"/>
    <property type="project" value="UniProtKB-SubCell"/>
</dbReference>
<dbReference type="InterPro" id="IPR035906">
    <property type="entry name" value="MetI-like_sf"/>
</dbReference>
<sequence length="96" mass="10787">MFIYSSLFLGIFLVIWPLMNLLAWALTPTKNVHLLSGLDIFPKGFDTSVFELMLSNPNVLMSFLNSIYITTVGLSLNIFFTAICAYALSKDYLPGR</sequence>
<evidence type="ECO:0000256" key="2">
    <source>
        <dbReference type="ARBA" id="ARBA00022692"/>
    </source>
</evidence>
<dbReference type="AlphaFoldDB" id="A0A382WRK5"/>
<evidence type="ECO:0000256" key="3">
    <source>
        <dbReference type="ARBA" id="ARBA00022989"/>
    </source>
</evidence>
<organism evidence="6">
    <name type="scientific">marine metagenome</name>
    <dbReference type="NCBI Taxonomy" id="408172"/>
    <lineage>
        <taxon>unclassified sequences</taxon>
        <taxon>metagenomes</taxon>
        <taxon>ecological metagenomes</taxon>
    </lineage>
</organism>
<dbReference type="SUPFAM" id="SSF161098">
    <property type="entry name" value="MetI-like"/>
    <property type="match status" value="1"/>
</dbReference>
<evidence type="ECO:0000313" key="6">
    <source>
        <dbReference type="EMBL" id="SVD61289.1"/>
    </source>
</evidence>
<comment type="subcellular location">
    <subcellularLocation>
        <location evidence="1">Membrane</location>
        <topology evidence="1">Multi-pass membrane protein</topology>
    </subcellularLocation>
</comment>
<dbReference type="EMBL" id="UINC01161858">
    <property type="protein sequence ID" value="SVD61289.1"/>
    <property type="molecule type" value="Genomic_DNA"/>
</dbReference>